<dbReference type="OrthoDB" id="3178168at2"/>
<dbReference type="AlphaFoldDB" id="A0A4Q7TDP2"/>
<dbReference type="InterPro" id="IPR036390">
    <property type="entry name" value="WH_DNA-bd_sf"/>
</dbReference>
<evidence type="ECO:0000259" key="1">
    <source>
        <dbReference type="PROSITE" id="PS50995"/>
    </source>
</evidence>
<evidence type="ECO:0000313" key="3">
    <source>
        <dbReference type="Proteomes" id="UP000292408"/>
    </source>
</evidence>
<dbReference type="Gene3D" id="1.10.10.10">
    <property type="entry name" value="Winged helix-like DNA-binding domain superfamily/Winged helix DNA-binding domain"/>
    <property type="match status" value="1"/>
</dbReference>
<sequence length="153" mass="16996">MRVNRVVLVVDTSVAVDAWEALFRAQVSVLRQLSTEFPTTEISFTEYDVLFNLSRAPERSLRIRDLIPHLLLSQPSVSRLLERLATRGLVTKQTDPTDARGTIVTLTDEGHTLFRRVAVAHADSISRRVGGSLDADELAQLTALCRKLRDGAS</sequence>
<reference evidence="2 3" key="1">
    <citation type="journal article" date="2015" name="Stand. Genomic Sci.">
        <title>Genomic Encyclopedia of Bacterial and Archaeal Type Strains, Phase III: the genomes of soil and plant-associated and newly described type strains.</title>
        <authorList>
            <person name="Whitman W.B."/>
            <person name="Woyke T."/>
            <person name="Klenk H.P."/>
            <person name="Zhou Y."/>
            <person name="Lilburn T.G."/>
            <person name="Beck B.J."/>
            <person name="De Vos P."/>
            <person name="Vandamme P."/>
            <person name="Eisen J.A."/>
            <person name="Garrity G."/>
            <person name="Hugenholtz P."/>
            <person name="Kyrpides N.C."/>
        </authorList>
    </citation>
    <scope>NUCLEOTIDE SEQUENCE [LARGE SCALE GENOMIC DNA]</scope>
    <source>
        <strain evidence="2 3">AC4r</strain>
    </source>
</reference>
<dbReference type="PANTHER" id="PTHR33164">
    <property type="entry name" value="TRANSCRIPTIONAL REGULATOR, MARR FAMILY"/>
    <property type="match status" value="1"/>
</dbReference>
<dbReference type="Proteomes" id="UP000292408">
    <property type="component" value="Unassembled WGS sequence"/>
</dbReference>
<dbReference type="GO" id="GO:0003700">
    <property type="term" value="F:DNA-binding transcription factor activity"/>
    <property type="evidence" value="ECO:0007669"/>
    <property type="project" value="InterPro"/>
</dbReference>
<name>A0A4Q7TDP2_9MICO</name>
<evidence type="ECO:0000313" key="2">
    <source>
        <dbReference type="EMBL" id="RZT58481.1"/>
    </source>
</evidence>
<gene>
    <name evidence="2" type="ORF">EV140_2252</name>
</gene>
<dbReference type="GO" id="GO:0006950">
    <property type="term" value="P:response to stress"/>
    <property type="evidence" value="ECO:0007669"/>
    <property type="project" value="TreeGrafter"/>
</dbReference>
<dbReference type="InterPro" id="IPR039422">
    <property type="entry name" value="MarR/SlyA-like"/>
</dbReference>
<dbReference type="PRINTS" id="PR00598">
    <property type="entry name" value="HTHMARR"/>
</dbReference>
<feature type="domain" description="HTH marR-type" evidence="1">
    <location>
        <begin position="1"/>
        <end position="150"/>
    </location>
</feature>
<dbReference type="InterPro" id="IPR036388">
    <property type="entry name" value="WH-like_DNA-bd_sf"/>
</dbReference>
<organism evidence="2 3">
    <name type="scientific">Microcella alkaliphila</name>
    <dbReference type="NCBI Taxonomy" id="279828"/>
    <lineage>
        <taxon>Bacteria</taxon>
        <taxon>Bacillati</taxon>
        <taxon>Actinomycetota</taxon>
        <taxon>Actinomycetes</taxon>
        <taxon>Micrococcales</taxon>
        <taxon>Microbacteriaceae</taxon>
        <taxon>Microcella</taxon>
    </lineage>
</organism>
<dbReference type="PANTHER" id="PTHR33164:SF104">
    <property type="entry name" value="TRANSCRIPTIONAL REGULATORY PROTEIN"/>
    <property type="match status" value="1"/>
</dbReference>
<dbReference type="SUPFAM" id="SSF46785">
    <property type="entry name" value="Winged helix' DNA-binding domain"/>
    <property type="match status" value="1"/>
</dbReference>
<dbReference type="SMART" id="SM00347">
    <property type="entry name" value="HTH_MARR"/>
    <property type="match status" value="1"/>
</dbReference>
<dbReference type="InterPro" id="IPR000835">
    <property type="entry name" value="HTH_MarR-typ"/>
</dbReference>
<comment type="caution">
    <text evidence="2">The sequence shown here is derived from an EMBL/GenBank/DDBJ whole genome shotgun (WGS) entry which is preliminary data.</text>
</comment>
<dbReference type="PROSITE" id="PS50995">
    <property type="entry name" value="HTH_MARR_2"/>
    <property type="match status" value="1"/>
</dbReference>
<proteinExistence type="predicted"/>
<protein>
    <submittedName>
        <fullName evidence="2">MarR family transcriptional regulator</fullName>
    </submittedName>
</protein>
<accession>A0A4Q7TDP2</accession>
<dbReference type="Pfam" id="PF12802">
    <property type="entry name" value="MarR_2"/>
    <property type="match status" value="1"/>
</dbReference>
<dbReference type="EMBL" id="SGXT01000017">
    <property type="protein sequence ID" value="RZT58481.1"/>
    <property type="molecule type" value="Genomic_DNA"/>
</dbReference>
<keyword evidence="3" id="KW-1185">Reference proteome</keyword>